<feature type="domain" description="Water stress and hypersensitive response" evidence="1">
    <location>
        <begin position="33"/>
        <end position="153"/>
    </location>
</feature>
<evidence type="ECO:0000259" key="1">
    <source>
        <dbReference type="SMART" id="SM00769"/>
    </source>
</evidence>
<comment type="caution">
    <text evidence="2">The sequence shown here is derived from an EMBL/GenBank/DDBJ whole genome shotgun (WGS) entry which is preliminary data.</text>
</comment>
<reference evidence="2 3" key="1">
    <citation type="submission" date="2018-10" db="EMBL/GenBank/DDBJ databases">
        <title>Genomic Encyclopedia of Archaeal and Bacterial Type Strains, Phase II (KMG-II): from individual species to whole genera.</title>
        <authorList>
            <person name="Goeker M."/>
        </authorList>
    </citation>
    <scope>NUCLEOTIDE SEQUENCE [LARGE SCALE GENOMIC DNA]</scope>
    <source>
        <strain evidence="2 3">DSM 18602</strain>
    </source>
</reference>
<protein>
    <submittedName>
        <fullName evidence="2">Late embryogenesis abundant protein</fullName>
    </submittedName>
</protein>
<dbReference type="InterPro" id="IPR004864">
    <property type="entry name" value="LEA_2"/>
</dbReference>
<dbReference type="Gene3D" id="2.60.40.1820">
    <property type="match status" value="1"/>
</dbReference>
<evidence type="ECO:0000313" key="3">
    <source>
        <dbReference type="Proteomes" id="UP000268007"/>
    </source>
</evidence>
<accession>A0A495IXB1</accession>
<proteinExistence type="predicted"/>
<dbReference type="PROSITE" id="PS51257">
    <property type="entry name" value="PROKAR_LIPOPROTEIN"/>
    <property type="match status" value="1"/>
</dbReference>
<keyword evidence="3" id="KW-1185">Reference proteome</keyword>
<dbReference type="OrthoDB" id="795510at2"/>
<dbReference type="SMART" id="SM00769">
    <property type="entry name" value="WHy"/>
    <property type="match status" value="1"/>
</dbReference>
<name>A0A495IXB1_9SPHI</name>
<dbReference type="GO" id="GO:0009269">
    <property type="term" value="P:response to desiccation"/>
    <property type="evidence" value="ECO:0007669"/>
    <property type="project" value="InterPro"/>
</dbReference>
<gene>
    <name evidence="2" type="ORF">BDD43_1460</name>
</gene>
<dbReference type="InterPro" id="IPR013990">
    <property type="entry name" value="WHy-dom"/>
</dbReference>
<sequence length="166" mass="17763">MTKALGNTLKGTILITALVILAGCSKPKDLTYGAITDVSVKNLSLSGVDVEATIPVDNPNSYAITVQEANLDLMLDDKVIAHVLQSYPVTVAAKTKGDYKVGASIKLANAGAIMSLMSLMNNNTDRNLSLDGTLKAKSFVITKTVQVHQTNIQNYLKPVIDKLKLF</sequence>
<evidence type="ECO:0000313" key="2">
    <source>
        <dbReference type="EMBL" id="RKR81315.1"/>
    </source>
</evidence>
<dbReference type="EMBL" id="RBKU01000001">
    <property type="protein sequence ID" value="RKR81315.1"/>
    <property type="molecule type" value="Genomic_DNA"/>
</dbReference>
<dbReference type="Proteomes" id="UP000268007">
    <property type="component" value="Unassembled WGS sequence"/>
</dbReference>
<dbReference type="SUPFAM" id="SSF117070">
    <property type="entry name" value="LEA14-like"/>
    <property type="match status" value="1"/>
</dbReference>
<dbReference type="Pfam" id="PF03168">
    <property type="entry name" value="LEA_2"/>
    <property type="match status" value="1"/>
</dbReference>
<dbReference type="RefSeq" id="WP_121197028.1">
    <property type="nucleotide sequence ID" value="NZ_RBKU01000001.1"/>
</dbReference>
<organism evidence="2 3">
    <name type="scientific">Mucilaginibacter gracilis</name>
    <dbReference type="NCBI Taxonomy" id="423350"/>
    <lineage>
        <taxon>Bacteria</taxon>
        <taxon>Pseudomonadati</taxon>
        <taxon>Bacteroidota</taxon>
        <taxon>Sphingobacteriia</taxon>
        <taxon>Sphingobacteriales</taxon>
        <taxon>Sphingobacteriaceae</taxon>
        <taxon>Mucilaginibacter</taxon>
    </lineage>
</organism>
<dbReference type="AlphaFoldDB" id="A0A495IXB1"/>